<dbReference type="Proteomes" id="UP001607157">
    <property type="component" value="Unassembled WGS sequence"/>
</dbReference>
<keyword evidence="7" id="KW-0966">Cell projection</keyword>
<keyword evidence="3 5" id="KW-1005">Bacterial flagellum biogenesis</keyword>
<evidence type="ECO:0000313" key="7">
    <source>
        <dbReference type="EMBL" id="MFH0253345.1"/>
    </source>
</evidence>
<reference evidence="7 8" key="1">
    <citation type="submission" date="2024-10" db="EMBL/GenBank/DDBJ databases">
        <authorList>
            <person name="Yang X.-N."/>
        </authorList>
    </citation>
    <scope>NUCLEOTIDE SEQUENCE [LARGE SCALE GENOMIC DNA]</scope>
    <source>
        <strain evidence="7 8">CAU 1059</strain>
    </source>
</reference>
<accession>A0ABW7I768</accession>
<sequence>MNDIASLTGAGATYGAARAGVQRADNGTLGQKDFLTLMTAQLQNQDPFKPMENGEFLAQMAQFSTVSGIESVNATLGDISSQIGGGRLATASSLMNQQVLVPGTLARPDAEGGIHGAAELAEAASGVSVIYSDATSGAELHRQELGAQGAGLVPFDWTDVPPGTAAVRVSIQSDTETPPAPFVYARVVGVDMPEGGQDLTLRIEDYGLRSSLEITSIR</sequence>
<evidence type="ECO:0000256" key="2">
    <source>
        <dbReference type="ARBA" id="ARBA00016013"/>
    </source>
</evidence>
<evidence type="ECO:0000259" key="6">
    <source>
        <dbReference type="Pfam" id="PF13860"/>
    </source>
</evidence>
<organism evidence="7 8">
    <name type="scientific">Roseovarius aquimarinus</name>
    <dbReference type="NCBI Taxonomy" id="1229156"/>
    <lineage>
        <taxon>Bacteria</taxon>
        <taxon>Pseudomonadati</taxon>
        <taxon>Pseudomonadota</taxon>
        <taxon>Alphaproteobacteria</taxon>
        <taxon>Rhodobacterales</taxon>
        <taxon>Roseobacteraceae</taxon>
        <taxon>Roseovarius</taxon>
    </lineage>
</organism>
<keyword evidence="7" id="KW-0282">Flagellum</keyword>
<proteinExistence type="inferred from homology"/>
<evidence type="ECO:0000256" key="3">
    <source>
        <dbReference type="ARBA" id="ARBA00022795"/>
    </source>
</evidence>
<protein>
    <recommendedName>
        <fullName evidence="2 5">Basal-body rod modification protein FlgD</fullName>
    </recommendedName>
</protein>
<comment type="similarity">
    <text evidence="1 5">Belongs to the FlgD family.</text>
</comment>
<name>A0ABW7I768_9RHOB</name>
<comment type="caution">
    <text evidence="7">The sequence shown here is derived from an EMBL/GenBank/DDBJ whole genome shotgun (WGS) entry which is preliminary data.</text>
</comment>
<dbReference type="InterPro" id="IPR025965">
    <property type="entry name" value="FlgD/Vpr_Ig-like"/>
</dbReference>
<dbReference type="InterPro" id="IPR005648">
    <property type="entry name" value="FlgD"/>
</dbReference>
<keyword evidence="8" id="KW-1185">Reference proteome</keyword>
<evidence type="ECO:0000256" key="5">
    <source>
        <dbReference type="RuleBase" id="RU362076"/>
    </source>
</evidence>
<evidence type="ECO:0000313" key="8">
    <source>
        <dbReference type="Proteomes" id="UP001607157"/>
    </source>
</evidence>
<evidence type="ECO:0000256" key="1">
    <source>
        <dbReference type="ARBA" id="ARBA00010577"/>
    </source>
</evidence>
<keyword evidence="7" id="KW-0969">Cilium</keyword>
<comment type="function">
    <text evidence="4 5">Required for flagellar hook formation. May act as a scaffolding protein.</text>
</comment>
<dbReference type="Gene3D" id="2.60.40.4070">
    <property type="match status" value="1"/>
</dbReference>
<feature type="domain" description="FlgD/Vpr Ig-like" evidence="6">
    <location>
        <begin position="111"/>
        <end position="158"/>
    </location>
</feature>
<dbReference type="RefSeq" id="WP_377167846.1">
    <property type="nucleotide sequence ID" value="NZ_JBHTJC010000001.1"/>
</dbReference>
<dbReference type="Gene3D" id="2.30.30.910">
    <property type="match status" value="1"/>
</dbReference>
<evidence type="ECO:0000256" key="4">
    <source>
        <dbReference type="ARBA" id="ARBA00024746"/>
    </source>
</evidence>
<dbReference type="EMBL" id="JBIHMM010000001">
    <property type="protein sequence ID" value="MFH0253345.1"/>
    <property type="molecule type" value="Genomic_DNA"/>
</dbReference>
<dbReference type="Pfam" id="PF03963">
    <property type="entry name" value="FlgD"/>
    <property type="match status" value="1"/>
</dbReference>
<gene>
    <name evidence="7" type="ORF">ACGRVM_05550</name>
</gene>
<dbReference type="Pfam" id="PF13860">
    <property type="entry name" value="FlgD_ig"/>
    <property type="match status" value="1"/>
</dbReference>